<dbReference type="Pfam" id="PF01734">
    <property type="entry name" value="Patatin"/>
    <property type="match status" value="1"/>
</dbReference>
<dbReference type="InterPro" id="IPR050301">
    <property type="entry name" value="NTE"/>
</dbReference>
<dbReference type="Proteomes" id="UP000649604">
    <property type="component" value="Unassembled WGS sequence"/>
</dbReference>
<dbReference type="Gene3D" id="3.40.1090.10">
    <property type="entry name" value="Cytosolic phospholipase A2 catalytic domain"/>
    <property type="match status" value="2"/>
</dbReference>
<accession>A0A9D5JSU6</accession>
<dbReference type="InterPro" id="IPR002641">
    <property type="entry name" value="PNPLA_dom"/>
</dbReference>
<evidence type="ECO:0000256" key="2">
    <source>
        <dbReference type="ARBA" id="ARBA00022963"/>
    </source>
</evidence>
<comment type="caution">
    <text evidence="4">Lacks conserved residue(s) required for the propagation of feature annotation.</text>
</comment>
<proteinExistence type="predicted"/>
<dbReference type="EMBL" id="WJJP01000098">
    <property type="protein sequence ID" value="MBD3323573.1"/>
    <property type="molecule type" value="Genomic_DNA"/>
</dbReference>
<evidence type="ECO:0000256" key="5">
    <source>
        <dbReference type="SAM" id="MobiDB-lite"/>
    </source>
</evidence>
<dbReference type="GO" id="GO:0016042">
    <property type="term" value="P:lipid catabolic process"/>
    <property type="evidence" value="ECO:0007669"/>
    <property type="project" value="UniProtKB-UniRule"/>
</dbReference>
<evidence type="ECO:0000259" key="6">
    <source>
        <dbReference type="PROSITE" id="PS51635"/>
    </source>
</evidence>
<keyword evidence="3 4" id="KW-0443">Lipid metabolism</keyword>
<keyword evidence="1 4" id="KW-0378">Hydrolase</keyword>
<keyword evidence="2 4" id="KW-0442">Lipid degradation</keyword>
<feature type="active site" description="Nucleophile" evidence="4">
    <location>
        <position position="42"/>
    </location>
</feature>
<feature type="active site" description="Proton acceptor" evidence="4">
    <location>
        <position position="156"/>
    </location>
</feature>
<dbReference type="PROSITE" id="PS51635">
    <property type="entry name" value="PNPLA"/>
    <property type="match status" value="1"/>
</dbReference>
<sequence>MKKRVKVGLALGSGSARGFAHIGVIRVLEAEGIPLDCVAGTSIGAIVGGMYAAGVLGQCEEFLQDFDWKDMTLLLDPLFPLSGLLGGKRIEKLFTSFLQNRRIEDFELPFAAVAADVRTGEEMVLTQGNAVKALRASMSLPGIFTPVFLDERLLVDGGIVSPVPVQAVKALGADVVIGVNLAAEMSQRSYISTTEKTVEKLRELEGTRPHAEPPDSIPSTSTDSASELPSFLRGPVEKGLSFFEERAQALEQWVDEKVERGRAVIDERSSFLAAWLKEEKAKDLPDIFSVLFNSINIMQYQITQASLRHCPADVLLCPDLAQVRLLDFDKVEEAIQEGERIARASLAQIQEAIANA</sequence>
<gene>
    <name evidence="7" type="ORF">GF339_03250</name>
</gene>
<dbReference type="AlphaFoldDB" id="A0A9D5JSU6"/>
<dbReference type="PANTHER" id="PTHR14226">
    <property type="entry name" value="NEUROPATHY TARGET ESTERASE/SWISS CHEESE D.MELANOGASTER"/>
    <property type="match status" value="1"/>
</dbReference>
<name>A0A9D5JSU6_9BACT</name>
<dbReference type="GO" id="GO:0016787">
    <property type="term" value="F:hydrolase activity"/>
    <property type="evidence" value="ECO:0007669"/>
    <property type="project" value="UniProtKB-UniRule"/>
</dbReference>
<dbReference type="InterPro" id="IPR016035">
    <property type="entry name" value="Acyl_Trfase/lysoPLipase"/>
</dbReference>
<evidence type="ECO:0000256" key="1">
    <source>
        <dbReference type="ARBA" id="ARBA00022801"/>
    </source>
</evidence>
<evidence type="ECO:0000256" key="3">
    <source>
        <dbReference type="ARBA" id="ARBA00023098"/>
    </source>
</evidence>
<feature type="region of interest" description="Disordered" evidence="5">
    <location>
        <begin position="206"/>
        <end position="228"/>
    </location>
</feature>
<feature type="compositionally biased region" description="Low complexity" evidence="5">
    <location>
        <begin position="217"/>
        <end position="226"/>
    </location>
</feature>
<protein>
    <submittedName>
        <fullName evidence="7">Patatin</fullName>
    </submittedName>
</protein>
<evidence type="ECO:0000313" key="7">
    <source>
        <dbReference type="EMBL" id="MBD3323573.1"/>
    </source>
</evidence>
<feature type="short sequence motif" description="GXSXG" evidence="4">
    <location>
        <begin position="40"/>
        <end position="44"/>
    </location>
</feature>
<organism evidence="7 8">
    <name type="scientific">candidate division KSB3 bacterium</name>
    <dbReference type="NCBI Taxonomy" id="2044937"/>
    <lineage>
        <taxon>Bacteria</taxon>
        <taxon>candidate division KSB3</taxon>
    </lineage>
</organism>
<dbReference type="PANTHER" id="PTHR14226:SF76">
    <property type="entry name" value="NTE FAMILY PROTEIN RSSA"/>
    <property type="match status" value="1"/>
</dbReference>
<feature type="short sequence motif" description="DGA/G" evidence="4">
    <location>
        <begin position="156"/>
        <end position="158"/>
    </location>
</feature>
<reference evidence="7" key="1">
    <citation type="submission" date="2019-11" db="EMBL/GenBank/DDBJ databases">
        <title>Microbial mats filling the niche in hypersaline microbial mats.</title>
        <authorList>
            <person name="Wong H.L."/>
            <person name="Macleod F.I."/>
            <person name="White R.A. III"/>
            <person name="Burns B.P."/>
        </authorList>
    </citation>
    <scope>NUCLEOTIDE SEQUENCE</scope>
    <source>
        <strain evidence="7">Rbin_158</strain>
    </source>
</reference>
<feature type="domain" description="PNPLA" evidence="6">
    <location>
        <begin position="9"/>
        <end position="169"/>
    </location>
</feature>
<comment type="caution">
    <text evidence="7">The sequence shown here is derived from an EMBL/GenBank/DDBJ whole genome shotgun (WGS) entry which is preliminary data.</text>
</comment>
<evidence type="ECO:0000256" key="4">
    <source>
        <dbReference type="PROSITE-ProRule" id="PRU01161"/>
    </source>
</evidence>
<evidence type="ECO:0000313" key="8">
    <source>
        <dbReference type="Proteomes" id="UP000649604"/>
    </source>
</evidence>
<dbReference type="SUPFAM" id="SSF52151">
    <property type="entry name" value="FabD/lysophospholipase-like"/>
    <property type="match status" value="1"/>
</dbReference>